<accession>A0ABT6Y4V1</accession>
<dbReference type="EMBL" id="JASHIF010000004">
    <property type="protein sequence ID" value="MDI9858567.1"/>
    <property type="molecule type" value="Genomic_DNA"/>
</dbReference>
<dbReference type="Gene3D" id="3.90.1150.10">
    <property type="entry name" value="Aspartate Aminotransferase, domain 1"/>
    <property type="match status" value="1"/>
</dbReference>
<dbReference type="EC" id="2.6.1.-" evidence="4"/>
<keyword evidence="1 3" id="KW-0663">Pyridoxal phosphate</keyword>
<dbReference type="Proteomes" id="UP001236507">
    <property type="component" value="Unassembled WGS sequence"/>
</dbReference>
<name>A0ABT6Y4V1_9BACT</name>
<keyword evidence="5" id="KW-1185">Reference proteome</keyword>
<organism evidence="4 5">
    <name type="scientific">Flectobacillus roseus</name>
    <dbReference type="NCBI Taxonomy" id="502259"/>
    <lineage>
        <taxon>Bacteria</taxon>
        <taxon>Pseudomonadati</taxon>
        <taxon>Bacteroidota</taxon>
        <taxon>Cytophagia</taxon>
        <taxon>Cytophagales</taxon>
        <taxon>Flectobacillaceae</taxon>
        <taxon>Flectobacillus</taxon>
    </lineage>
</organism>
<dbReference type="InterPro" id="IPR000653">
    <property type="entry name" value="DegT/StrS_aminotransferase"/>
</dbReference>
<evidence type="ECO:0000256" key="1">
    <source>
        <dbReference type="ARBA" id="ARBA00022898"/>
    </source>
</evidence>
<dbReference type="InterPro" id="IPR015424">
    <property type="entry name" value="PyrdxlP-dep_Trfase"/>
</dbReference>
<dbReference type="PANTHER" id="PTHR30244">
    <property type="entry name" value="TRANSAMINASE"/>
    <property type="match status" value="1"/>
</dbReference>
<comment type="caution">
    <text evidence="4">The sequence shown here is derived from an EMBL/GenBank/DDBJ whole genome shotgun (WGS) entry which is preliminary data.</text>
</comment>
<sequence>MIPFLSLQNTNKPYHDDLKRIFTETLEKGWFILGQELVTFENRFASYCETNFCLGVANGLDALTIILKACKYPPQSEIIVPANTYIATILAVINAGLKPVLVEPSQETYLIAPNQIELAITTNTRAIMLTHLYGKCCEMTAIQAIAEKYQLHIFEDAAQAHGATYLGVKAGNLGDAAGFSFYPSKNLGALGDGGAITCNSESLAQAYRQLRNYGSSQKYVFDEVGLNSRLDEIQAAFLSLKLEYLDVENQYRQKIARSYLEQIQNPSIILPPSNTIDEDAWHLFVIRTDNRDKLRSYLAENGIGTDIHYPIPPHKQKALSEFNHLSFPITEKIHQEVLSIPLNPTLQELEVEYIIEKINYFNG</sequence>
<dbReference type="InterPro" id="IPR015421">
    <property type="entry name" value="PyrdxlP-dep_Trfase_major"/>
</dbReference>
<keyword evidence="4" id="KW-0032">Aminotransferase</keyword>
<evidence type="ECO:0000313" key="5">
    <source>
        <dbReference type="Proteomes" id="UP001236507"/>
    </source>
</evidence>
<dbReference type="SUPFAM" id="SSF53383">
    <property type="entry name" value="PLP-dependent transferases"/>
    <property type="match status" value="1"/>
</dbReference>
<keyword evidence="4" id="KW-0808">Transferase</keyword>
<gene>
    <name evidence="4" type="ORF">QM524_05060</name>
</gene>
<dbReference type="Gene3D" id="3.40.640.10">
    <property type="entry name" value="Type I PLP-dependent aspartate aminotransferase-like (Major domain)"/>
    <property type="match status" value="1"/>
</dbReference>
<dbReference type="GO" id="GO:0008483">
    <property type="term" value="F:transaminase activity"/>
    <property type="evidence" value="ECO:0007669"/>
    <property type="project" value="UniProtKB-KW"/>
</dbReference>
<proteinExistence type="inferred from homology"/>
<dbReference type="Pfam" id="PF01041">
    <property type="entry name" value="DegT_DnrJ_EryC1"/>
    <property type="match status" value="1"/>
</dbReference>
<evidence type="ECO:0000256" key="2">
    <source>
        <dbReference type="ARBA" id="ARBA00037999"/>
    </source>
</evidence>
<dbReference type="PANTHER" id="PTHR30244:SF36">
    <property type="entry name" value="3-OXO-GLUCOSE-6-PHOSPHATE:GLUTAMATE AMINOTRANSFERASE"/>
    <property type="match status" value="1"/>
</dbReference>
<protein>
    <submittedName>
        <fullName evidence="4">DegT/DnrJ/EryC1/StrS family aminotransferase</fullName>
        <ecNumber evidence="4">2.6.1.-</ecNumber>
    </submittedName>
</protein>
<dbReference type="CDD" id="cd00616">
    <property type="entry name" value="AHBA_syn"/>
    <property type="match status" value="1"/>
</dbReference>
<reference evidence="4 5" key="1">
    <citation type="submission" date="2023-05" db="EMBL/GenBank/DDBJ databases">
        <title>Novel species of genus Flectobacillus isolated from stream in China.</title>
        <authorList>
            <person name="Lu H."/>
        </authorList>
    </citation>
    <scope>NUCLEOTIDE SEQUENCE [LARGE SCALE GENOMIC DNA]</scope>
    <source>
        <strain evidence="4 5">KCTC 42575</strain>
    </source>
</reference>
<dbReference type="PIRSF" id="PIRSF000390">
    <property type="entry name" value="PLP_StrS"/>
    <property type="match status" value="1"/>
</dbReference>
<dbReference type="InterPro" id="IPR015422">
    <property type="entry name" value="PyrdxlP-dep_Trfase_small"/>
</dbReference>
<evidence type="ECO:0000313" key="4">
    <source>
        <dbReference type="EMBL" id="MDI9858567.1"/>
    </source>
</evidence>
<evidence type="ECO:0000256" key="3">
    <source>
        <dbReference type="RuleBase" id="RU004508"/>
    </source>
</evidence>
<comment type="similarity">
    <text evidence="2 3">Belongs to the DegT/DnrJ/EryC1 family.</text>
</comment>